<proteinExistence type="predicted"/>
<reference evidence="1" key="1">
    <citation type="submission" date="2011-12" db="EMBL/GenBank/DDBJ databases">
        <title>Comparative chloroplast genomics between Euglena taxa (Euglenophyta).</title>
        <authorList>
            <person name="Bennett M.S."/>
            <person name="Triemer R.E."/>
        </authorList>
    </citation>
    <scope>NUCLEOTIDE SEQUENCE</scope>
    <source>
        <strain evidence="1">NJ001</strain>
    </source>
</reference>
<geneLocation type="chloroplast" evidence="1"/>
<sequence>MNVDEELVCKREISIKYDLSVVCGCHRLHVAAINERPLLQDYSGILFSINNDQSFINDLDVVFVLFTQCINLVVERNFFHLRKSILNNINCIFFSFSMINSYSLYKDADESYFSRKVKIFRAYNIQNSRNSLQDWLSRAKSSTLFPKKFIYSKMYSVLNDGVKSKTDKMDRVYEEFPVSFIYTDCDGHDIKVKHAATQFFYSIFKISYFTNLAYCCFKRYLADVDIVACHGILALGIRPHLGLSPSQFLNNINWDIYAKEISDFFWIIIRKNNIKVKYPAGYKNNKGKVNEPYQTSYFISEELDKKFLEINNFTKKFFKLSGLAYLNGRDPQTPLYYLQNDSQMKDFITKVPFIDVLLKNKLKDASGNFLKDENGKVRIGITRIEKFHPYSKVFNALQQAIVSHPLSKELIETHDKLIDLEFFAGVSTMDLIIPKEEKEILYKNLNEEKIKLFNKKLRKEKLASAILLYLESLFLYTLIIDLIKQDKNLAIISFDGLAFYVKNFEELSTIKFPTFERLSKKLLNRVLDLKIVLYYVEDSIDSELLI</sequence>
<dbReference type="RefSeq" id="YP_007517005.1">
    <property type="nucleotide sequence ID" value="NC_020460.2"/>
</dbReference>
<evidence type="ECO:0000313" key="1">
    <source>
        <dbReference type="EMBL" id="AEY70778.1"/>
    </source>
</evidence>
<name>M1EV26_EUGVI</name>
<dbReference type="AlphaFoldDB" id="M1EV26"/>
<dbReference type="EMBL" id="JQ237893">
    <property type="protein sequence ID" value="AEY70778.1"/>
    <property type="molecule type" value="Genomic_DNA"/>
</dbReference>
<keyword evidence="1" id="KW-0150">Chloroplast</keyword>
<accession>M1EV26</accession>
<protein>
    <submittedName>
        <fullName evidence="1">Uncharacterized protein</fullName>
    </submittedName>
</protein>
<dbReference type="GeneID" id="14697926"/>
<organism evidence="1">
    <name type="scientific">Euglena viridis</name>
    <name type="common">Cercaria viridis</name>
    <dbReference type="NCBI Taxonomy" id="3040"/>
    <lineage>
        <taxon>Eukaryota</taxon>
        <taxon>Discoba</taxon>
        <taxon>Euglenozoa</taxon>
        <taxon>Euglenida</taxon>
        <taxon>Spirocuta</taxon>
        <taxon>Euglenophyceae</taxon>
        <taxon>Euglenales</taxon>
        <taxon>Euglenaceae</taxon>
        <taxon>Euglena</taxon>
    </lineage>
</organism>
<keyword evidence="1" id="KW-0934">Plastid</keyword>